<dbReference type="EMBL" id="VJMJ01000117">
    <property type="protein sequence ID" value="KAF0734234.1"/>
    <property type="molecule type" value="Genomic_DNA"/>
</dbReference>
<comment type="similarity">
    <text evidence="1">Belongs to the 14-3-3 family.</text>
</comment>
<comment type="caution">
    <text evidence="4">The sequence shown here is derived from an EMBL/GenBank/DDBJ whole genome shotgun (WGS) entry which is preliminary data.</text>
</comment>
<reference evidence="4 5" key="1">
    <citation type="submission" date="2019-07" db="EMBL/GenBank/DDBJ databases">
        <title>Genomics analysis of Aphanomyces spp. identifies a new class of oomycete effector associated with host adaptation.</title>
        <authorList>
            <person name="Gaulin E."/>
        </authorList>
    </citation>
    <scope>NUCLEOTIDE SEQUENCE [LARGE SCALE GENOMIC DNA]</scope>
    <source>
        <strain evidence="4 5">ATCC 201684</strain>
    </source>
</reference>
<sequence length="162" mass="18107">MALDRGTLVFLVSLAAQAERFDESVGYMTTVVTDFEPILTDDERVLLAISFKNILDARRTASRSMRAMEATFDDKSVQHAVDYRLKIEAEAIAQCETLVRLLDTRLISHEPVESPSMIFYLKIRGDNYRYMAELQAGDARKASAAQALASYEKAFALASTTL</sequence>
<accession>A0A6G0X337</accession>
<dbReference type="Gene3D" id="1.20.190.20">
    <property type="entry name" value="14-3-3 domain"/>
    <property type="match status" value="1"/>
</dbReference>
<feature type="signal peptide" evidence="2">
    <location>
        <begin position="1"/>
        <end position="18"/>
    </location>
</feature>
<dbReference type="Proteomes" id="UP000481153">
    <property type="component" value="Unassembled WGS sequence"/>
</dbReference>
<dbReference type="VEuPathDB" id="FungiDB:AeMF1_007607"/>
<keyword evidence="5" id="KW-1185">Reference proteome</keyword>
<protein>
    <recommendedName>
        <fullName evidence="3">14-3-3 domain-containing protein</fullName>
    </recommendedName>
</protein>
<evidence type="ECO:0000313" key="4">
    <source>
        <dbReference type="EMBL" id="KAF0734234.1"/>
    </source>
</evidence>
<organism evidence="4 5">
    <name type="scientific">Aphanomyces euteiches</name>
    <dbReference type="NCBI Taxonomy" id="100861"/>
    <lineage>
        <taxon>Eukaryota</taxon>
        <taxon>Sar</taxon>
        <taxon>Stramenopiles</taxon>
        <taxon>Oomycota</taxon>
        <taxon>Saprolegniomycetes</taxon>
        <taxon>Saprolegniales</taxon>
        <taxon>Verrucalvaceae</taxon>
        <taxon>Aphanomyces</taxon>
    </lineage>
</organism>
<dbReference type="PANTHER" id="PTHR18860">
    <property type="entry name" value="14-3-3 PROTEIN"/>
    <property type="match status" value="1"/>
</dbReference>
<dbReference type="SMART" id="SM00101">
    <property type="entry name" value="14_3_3"/>
    <property type="match status" value="1"/>
</dbReference>
<dbReference type="InterPro" id="IPR036815">
    <property type="entry name" value="14-3-3_dom_sf"/>
</dbReference>
<evidence type="ECO:0000256" key="2">
    <source>
        <dbReference type="SAM" id="SignalP"/>
    </source>
</evidence>
<proteinExistence type="inferred from homology"/>
<feature type="chain" id="PRO_5026258289" description="14-3-3 domain-containing protein" evidence="2">
    <location>
        <begin position="19"/>
        <end position="162"/>
    </location>
</feature>
<dbReference type="AlphaFoldDB" id="A0A6G0X337"/>
<dbReference type="PRINTS" id="PR00305">
    <property type="entry name" value="1433ZETA"/>
</dbReference>
<keyword evidence="2" id="KW-0732">Signal</keyword>
<feature type="domain" description="14-3-3" evidence="3">
    <location>
        <begin position="5"/>
        <end position="162"/>
    </location>
</feature>
<evidence type="ECO:0000313" key="5">
    <source>
        <dbReference type="Proteomes" id="UP000481153"/>
    </source>
</evidence>
<dbReference type="Pfam" id="PF00244">
    <property type="entry name" value="14-3-3"/>
    <property type="match status" value="1"/>
</dbReference>
<gene>
    <name evidence="4" type="ORF">Ae201684_009095</name>
</gene>
<dbReference type="InterPro" id="IPR000308">
    <property type="entry name" value="14-3-3"/>
</dbReference>
<evidence type="ECO:0000259" key="3">
    <source>
        <dbReference type="SMART" id="SM00101"/>
    </source>
</evidence>
<dbReference type="InterPro" id="IPR023410">
    <property type="entry name" value="14-3-3_domain"/>
</dbReference>
<dbReference type="SUPFAM" id="SSF48445">
    <property type="entry name" value="14-3-3 protein"/>
    <property type="match status" value="1"/>
</dbReference>
<name>A0A6G0X337_9STRA</name>
<evidence type="ECO:0000256" key="1">
    <source>
        <dbReference type="ARBA" id="ARBA00006141"/>
    </source>
</evidence>
<dbReference type="CDD" id="cd08774">
    <property type="entry name" value="14-3-3"/>
    <property type="match status" value="1"/>
</dbReference>